<feature type="compositionally biased region" description="Basic and acidic residues" evidence="2">
    <location>
        <begin position="582"/>
        <end position="596"/>
    </location>
</feature>
<dbReference type="SMART" id="SM00343">
    <property type="entry name" value="ZnF_C2HC"/>
    <property type="match status" value="4"/>
</dbReference>
<proteinExistence type="predicted"/>
<dbReference type="InterPro" id="IPR001878">
    <property type="entry name" value="Znf_CCHC"/>
</dbReference>
<evidence type="ECO:0000259" key="3">
    <source>
        <dbReference type="PROSITE" id="PS50158"/>
    </source>
</evidence>
<keyword evidence="5" id="KW-1185">Reference proteome</keyword>
<dbReference type="PANTHER" id="PTHR23002">
    <property type="entry name" value="ZINC FINGER CCHC DOMAIN CONTAINING PROTEIN"/>
    <property type="match status" value="1"/>
</dbReference>
<dbReference type="SUPFAM" id="SSF57756">
    <property type="entry name" value="Retrovirus zinc finger-like domains"/>
    <property type="match status" value="3"/>
</dbReference>
<dbReference type="InParanoid" id="A0A1W0W468"/>
<feature type="compositionally biased region" description="Polar residues" evidence="2">
    <location>
        <begin position="161"/>
        <end position="170"/>
    </location>
</feature>
<feature type="domain" description="CCHC-type" evidence="3">
    <location>
        <begin position="601"/>
        <end position="615"/>
    </location>
</feature>
<feature type="compositionally biased region" description="Basic and acidic residues" evidence="2">
    <location>
        <begin position="485"/>
        <end position="499"/>
    </location>
</feature>
<name>A0A1W0W468_SORBI</name>
<dbReference type="GO" id="GO:0003727">
    <property type="term" value="F:single-stranded RNA binding"/>
    <property type="evidence" value="ECO:0000318"/>
    <property type="project" value="GO_Central"/>
</dbReference>
<dbReference type="AlphaFoldDB" id="A0A1W0W468"/>
<dbReference type="GO" id="GO:0008270">
    <property type="term" value="F:zinc ion binding"/>
    <property type="evidence" value="ECO:0007669"/>
    <property type="project" value="UniProtKB-KW"/>
</dbReference>
<dbReference type="Pfam" id="PF00098">
    <property type="entry name" value="zf-CCHC"/>
    <property type="match status" value="1"/>
</dbReference>
<dbReference type="GO" id="GO:0003729">
    <property type="term" value="F:mRNA binding"/>
    <property type="evidence" value="ECO:0000318"/>
    <property type="project" value="GO_Central"/>
</dbReference>
<feature type="region of interest" description="Disordered" evidence="2">
    <location>
        <begin position="482"/>
        <end position="529"/>
    </location>
</feature>
<feature type="region of interest" description="Disordered" evidence="2">
    <location>
        <begin position="578"/>
        <end position="598"/>
    </location>
</feature>
<dbReference type="GO" id="GO:0005737">
    <property type="term" value="C:cytoplasm"/>
    <property type="evidence" value="ECO:0000318"/>
    <property type="project" value="GO_Central"/>
</dbReference>
<feature type="region of interest" description="Disordered" evidence="2">
    <location>
        <begin position="181"/>
        <end position="200"/>
    </location>
</feature>
<keyword evidence="1" id="KW-0862">Zinc</keyword>
<feature type="domain" description="CCHC-type" evidence="3">
    <location>
        <begin position="553"/>
        <end position="568"/>
    </location>
</feature>
<dbReference type="Proteomes" id="UP000000768">
    <property type="component" value="Chromosome 2"/>
</dbReference>
<reference evidence="5" key="2">
    <citation type="journal article" date="2018" name="Plant J.">
        <title>The Sorghum bicolor reference genome: improved assembly, gene annotations, a transcriptome atlas, and signatures of genome organization.</title>
        <authorList>
            <person name="McCormick R.F."/>
            <person name="Truong S.K."/>
            <person name="Sreedasyam A."/>
            <person name="Jenkins J."/>
            <person name="Shu S."/>
            <person name="Sims D."/>
            <person name="Kennedy M."/>
            <person name="Amirebrahimi M."/>
            <person name="Weers B.D."/>
            <person name="McKinley B."/>
            <person name="Mattison A."/>
            <person name="Morishige D.T."/>
            <person name="Grimwood J."/>
            <person name="Schmutz J."/>
            <person name="Mullet J.E."/>
        </authorList>
    </citation>
    <scope>NUCLEOTIDE SEQUENCE [LARGE SCALE GENOMIC DNA]</scope>
    <source>
        <strain evidence="5">cv. BTx623</strain>
    </source>
</reference>
<organism evidence="4 5">
    <name type="scientific">Sorghum bicolor</name>
    <name type="common">Sorghum</name>
    <name type="synonym">Sorghum vulgare</name>
    <dbReference type="NCBI Taxonomy" id="4558"/>
    <lineage>
        <taxon>Eukaryota</taxon>
        <taxon>Viridiplantae</taxon>
        <taxon>Streptophyta</taxon>
        <taxon>Embryophyta</taxon>
        <taxon>Tracheophyta</taxon>
        <taxon>Spermatophyta</taxon>
        <taxon>Magnoliopsida</taxon>
        <taxon>Liliopsida</taxon>
        <taxon>Poales</taxon>
        <taxon>Poaceae</taxon>
        <taxon>PACMAD clade</taxon>
        <taxon>Panicoideae</taxon>
        <taxon>Andropogonodae</taxon>
        <taxon>Andropogoneae</taxon>
        <taxon>Sorghinae</taxon>
        <taxon>Sorghum</taxon>
    </lineage>
</organism>
<dbReference type="Gramene" id="OQU89125">
    <property type="protein sequence ID" value="OQU89125"/>
    <property type="gene ID" value="SORBI_3002G149101"/>
</dbReference>
<protein>
    <recommendedName>
        <fullName evidence="3">CCHC-type domain-containing protein</fullName>
    </recommendedName>
</protein>
<dbReference type="PROSITE" id="PS50158">
    <property type="entry name" value="ZF_CCHC"/>
    <property type="match status" value="3"/>
</dbReference>
<reference evidence="4 5" key="1">
    <citation type="journal article" date="2009" name="Nature">
        <title>The Sorghum bicolor genome and the diversification of grasses.</title>
        <authorList>
            <person name="Paterson A.H."/>
            <person name="Bowers J.E."/>
            <person name="Bruggmann R."/>
            <person name="Dubchak I."/>
            <person name="Grimwood J."/>
            <person name="Gundlach H."/>
            <person name="Haberer G."/>
            <person name="Hellsten U."/>
            <person name="Mitros T."/>
            <person name="Poliakov A."/>
            <person name="Schmutz J."/>
            <person name="Spannagl M."/>
            <person name="Tang H."/>
            <person name="Wang X."/>
            <person name="Wicker T."/>
            <person name="Bharti A.K."/>
            <person name="Chapman J."/>
            <person name="Feltus F.A."/>
            <person name="Gowik U."/>
            <person name="Grigoriev I.V."/>
            <person name="Lyons E."/>
            <person name="Maher C.A."/>
            <person name="Martis M."/>
            <person name="Narechania A."/>
            <person name="Otillar R.P."/>
            <person name="Penning B.W."/>
            <person name="Salamov A.A."/>
            <person name="Wang Y."/>
            <person name="Zhang L."/>
            <person name="Carpita N.C."/>
            <person name="Freeling M."/>
            <person name="Gingle A.R."/>
            <person name="Hash C.T."/>
            <person name="Keller B."/>
            <person name="Klein P."/>
            <person name="Kresovich S."/>
            <person name="McCann M.C."/>
            <person name="Ming R."/>
            <person name="Peterson D.G."/>
            <person name="Mehboob-ur-Rahman"/>
            <person name="Ware D."/>
            <person name="Westhoff P."/>
            <person name="Mayer K.F."/>
            <person name="Messing J."/>
            <person name="Rokhsar D.S."/>
        </authorList>
    </citation>
    <scope>NUCLEOTIDE SEQUENCE [LARGE SCALE GENOMIC DNA]</scope>
    <source>
        <strain evidence="5">cv. BTx623</strain>
    </source>
</reference>
<feature type="compositionally biased region" description="Basic residues" evidence="2">
    <location>
        <begin position="516"/>
        <end position="529"/>
    </location>
</feature>
<evidence type="ECO:0000256" key="1">
    <source>
        <dbReference type="PROSITE-ProRule" id="PRU00047"/>
    </source>
</evidence>
<dbReference type="InterPro" id="IPR036875">
    <property type="entry name" value="Znf_CCHC_sf"/>
</dbReference>
<evidence type="ECO:0000256" key="2">
    <source>
        <dbReference type="SAM" id="MobiDB-lite"/>
    </source>
</evidence>
<dbReference type="InterPro" id="IPR051714">
    <property type="entry name" value="Znf_CCHC_NABP"/>
</dbReference>
<sequence length="675" mass="76991">MAAYGLDVECPHSFDGTHFARWRNWMQCKFMFISPQMWWMVDVGFSHVLDEDDLTQAQEKCLDIDIQATNIMYRSLDDCIFREIIDMKTAHEIWVFLDEKYGAISNDDDDDDDVPKVEAHEDVEHDHNTVVVEDCSTSWSSDDDDRSTTSSLDKIDEDATSDTNNDTTPCTLDGEGDGSCSSLDYDATTSPSTTPHSFMSQDDTKVYDANVVNHVVSYDELVSRLSSMTMSLEKEKAKTLKLENENSFLKTTCEQQKHLLYVTTCSHEELKLVHEELCVTHDNLVKDHAFLTKRLSNEETKTSESSSFGSNDQSYDITNPCDEGKKYVSTSCDDLLAMSCSSHIDACSTSMSCNTNLLKENNELKSEVKNLSNKLERCYYSKVTFEHILKTQRNYGDKCGLGFKNKMTKGERKQEKRIKKLHQKKLSHTMCYRCREAGHLANGCPNKEKLKKMKEKERLKHIKCFKCRTWGHLTSMCRTKQLVKQQEEPQPKPQVEQEKTPQAQVKINHDGDDLMKKKKKTRRGGRARHPMQIQDAKMMSNNEDKKKAYAHIKCFECKNAGHFPSKCPTKLEKKAQATLKRQGNEKQHMSKEEKAQSKRSCYICRERGHMAHSCPLGNNSKPISLNDNTMLRKDGNGTSMVAIAKHPATHTKASPKYVAPNLRGPKLVWVPSKSG</sequence>
<dbReference type="GO" id="GO:2000767">
    <property type="term" value="P:positive regulation of cytoplasmic translation"/>
    <property type="evidence" value="ECO:0000318"/>
    <property type="project" value="GO_Central"/>
</dbReference>
<feature type="region of interest" description="Disordered" evidence="2">
    <location>
        <begin position="120"/>
        <end position="175"/>
    </location>
</feature>
<keyword evidence="1" id="KW-0863">Zinc-finger</keyword>
<evidence type="ECO:0000313" key="5">
    <source>
        <dbReference type="Proteomes" id="UP000000768"/>
    </source>
</evidence>
<gene>
    <name evidence="4" type="ORF">SORBI_3002G149101</name>
</gene>
<keyword evidence="1" id="KW-0479">Metal-binding</keyword>
<dbReference type="EMBL" id="CM000761">
    <property type="protein sequence ID" value="OQU89125.1"/>
    <property type="molecule type" value="Genomic_DNA"/>
</dbReference>
<accession>A0A1W0W468</accession>
<evidence type="ECO:0000313" key="4">
    <source>
        <dbReference type="EMBL" id="OQU89125.1"/>
    </source>
</evidence>
<dbReference type="Gene3D" id="4.10.60.10">
    <property type="entry name" value="Zinc finger, CCHC-type"/>
    <property type="match status" value="3"/>
</dbReference>
<feature type="domain" description="CCHC-type" evidence="3">
    <location>
        <begin position="431"/>
        <end position="446"/>
    </location>
</feature>
<dbReference type="GO" id="GO:0045182">
    <property type="term" value="F:translation regulator activity"/>
    <property type="evidence" value="ECO:0000318"/>
    <property type="project" value="GO_Central"/>
</dbReference>